<comment type="caution">
    <text evidence="1">The sequence shown here is derived from an EMBL/GenBank/DDBJ whole genome shotgun (WGS) entry which is preliminary data.</text>
</comment>
<reference evidence="2" key="1">
    <citation type="journal article" date="2019" name="Int. J. Syst. Evol. Microbiol.">
        <title>The Global Catalogue of Microorganisms (GCM) 10K type strain sequencing project: providing services to taxonomists for standard genome sequencing and annotation.</title>
        <authorList>
            <consortium name="The Broad Institute Genomics Platform"/>
            <consortium name="The Broad Institute Genome Sequencing Center for Infectious Disease"/>
            <person name="Wu L."/>
            <person name="Ma J."/>
        </authorList>
    </citation>
    <scope>NUCLEOTIDE SEQUENCE [LARGE SCALE GENOMIC DNA]</scope>
    <source>
        <strain evidence="2">CCUG 63830</strain>
    </source>
</reference>
<keyword evidence="2" id="KW-1185">Reference proteome</keyword>
<accession>A0ABW1ZK78</accession>
<protein>
    <submittedName>
        <fullName evidence="1">Uncharacterized protein</fullName>
    </submittedName>
</protein>
<sequence length="61" mass="6956">MGREAPQQGHAALGQRQRLRDEHFAVLLELLQEALNIELPDLQFLAQLPGIQLQVFGRPRQ</sequence>
<dbReference type="Proteomes" id="UP001596317">
    <property type="component" value="Unassembled WGS sequence"/>
</dbReference>
<evidence type="ECO:0000313" key="1">
    <source>
        <dbReference type="EMBL" id="MFC6660845.1"/>
    </source>
</evidence>
<dbReference type="EMBL" id="JBHSWB010000001">
    <property type="protein sequence ID" value="MFC6660845.1"/>
    <property type="molecule type" value="Genomic_DNA"/>
</dbReference>
<name>A0ABW1ZK78_9DEIO</name>
<dbReference type="RefSeq" id="WP_380056083.1">
    <property type="nucleotide sequence ID" value="NZ_JBHSWB010000001.1"/>
</dbReference>
<evidence type="ECO:0000313" key="2">
    <source>
        <dbReference type="Proteomes" id="UP001596317"/>
    </source>
</evidence>
<gene>
    <name evidence="1" type="ORF">ACFP90_11165</name>
</gene>
<proteinExistence type="predicted"/>
<organism evidence="1 2">
    <name type="scientific">Deinococcus multiflagellatus</name>
    <dbReference type="NCBI Taxonomy" id="1656887"/>
    <lineage>
        <taxon>Bacteria</taxon>
        <taxon>Thermotogati</taxon>
        <taxon>Deinococcota</taxon>
        <taxon>Deinococci</taxon>
        <taxon>Deinococcales</taxon>
        <taxon>Deinococcaceae</taxon>
        <taxon>Deinococcus</taxon>
    </lineage>
</organism>